<reference evidence="3" key="1">
    <citation type="submission" date="2016-04" db="EMBL/GenBank/DDBJ databases">
        <title>Comparative genomics of biotechnologically important yeasts.</title>
        <authorList>
            <consortium name="DOE Joint Genome Institute"/>
            <person name="Riley R."/>
            <person name="Haridas S."/>
            <person name="Wolfe K.H."/>
            <person name="Lopes M.R."/>
            <person name="Hittinger C.T."/>
            <person name="Goker M."/>
            <person name="Salamov A."/>
            <person name="Wisecaver J."/>
            <person name="Long T.M."/>
            <person name="Aerts A.L."/>
            <person name="Barry K."/>
            <person name="Choi C."/>
            <person name="Clum A."/>
            <person name="Coughlan A.Y."/>
            <person name="Deshpande S."/>
            <person name="Douglass A.P."/>
            <person name="Hanson S.J."/>
            <person name="Klenk H.-P."/>
            <person name="Labutti K."/>
            <person name="Lapidus A."/>
            <person name="Lindquist E."/>
            <person name="Lipzen A."/>
            <person name="Meier-Kolthoff J.P."/>
            <person name="Ohm R.A."/>
            <person name="Otillar R.P."/>
            <person name="Pangilinan J."/>
            <person name="Peng Y."/>
            <person name="Rokas A."/>
            <person name="Rosa C.A."/>
            <person name="Scheuner C."/>
            <person name="Sibirny A.A."/>
            <person name="Slot J.C."/>
            <person name="Stielow J.B."/>
            <person name="Sun H."/>
            <person name="Kurtzman C.P."/>
            <person name="Blackwell M."/>
            <person name="Grigoriev I.V."/>
            <person name="Jeffries T.W."/>
        </authorList>
    </citation>
    <scope>NUCLEOTIDE SEQUENCE [LARGE SCALE GENOMIC DNA]</scope>
    <source>
        <strain evidence="3">NRRL YB-2248</strain>
    </source>
</reference>
<proteinExistence type="inferred from homology"/>
<dbReference type="InterPro" id="IPR018865">
    <property type="entry name" value="STK19-like"/>
</dbReference>
<organism evidence="2 3">
    <name type="scientific">[Candida] arabinofermentans NRRL YB-2248</name>
    <dbReference type="NCBI Taxonomy" id="983967"/>
    <lineage>
        <taxon>Eukaryota</taxon>
        <taxon>Fungi</taxon>
        <taxon>Dikarya</taxon>
        <taxon>Ascomycota</taxon>
        <taxon>Saccharomycotina</taxon>
        <taxon>Pichiomycetes</taxon>
        <taxon>Pichiales</taxon>
        <taxon>Pichiaceae</taxon>
        <taxon>Ogataea</taxon>
        <taxon>Ogataea/Candida clade</taxon>
    </lineage>
</organism>
<dbReference type="Pfam" id="PF10494">
    <property type="entry name" value="Stk19"/>
    <property type="match status" value="1"/>
</dbReference>
<accession>A0A1E4T5R2</accession>
<gene>
    <name evidence="2" type="ORF">CANARDRAFT_26533</name>
</gene>
<comment type="similarity">
    <text evidence="1">Belongs to the STK19 family.</text>
</comment>
<evidence type="ECO:0000313" key="3">
    <source>
        <dbReference type="Proteomes" id="UP000094801"/>
    </source>
</evidence>
<keyword evidence="3" id="KW-1185">Reference proteome</keyword>
<dbReference type="PANTHER" id="PTHR15243">
    <property type="entry name" value="SERINE/THREONINE-PROTEIN KINASE 19"/>
    <property type="match status" value="1"/>
</dbReference>
<evidence type="ECO:0000313" key="2">
    <source>
        <dbReference type="EMBL" id="ODV87100.1"/>
    </source>
</evidence>
<sequence length="142" mass="16126">MQNSTNLINLLSEYPNLNEPNVSLLKSYDLKITDLINAGFLTFNSNSTSNNNESNYKLNIPNTGTYLHILNKSSKYIHDTIHKQKQKTIIYNDLKGKFDNLRFLKFDGVNLDWVLSYLVGLGIVEVDYSPVGLILKLSGKKL</sequence>
<dbReference type="OrthoDB" id="3980126at2759"/>
<name>A0A1E4T5R2_9ASCO</name>
<dbReference type="Proteomes" id="UP000094801">
    <property type="component" value="Unassembled WGS sequence"/>
</dbReference>
<protein>
    <submittedName>
        <fullName evidence="2">Uncharacterized protein</fullName>
    </submittedName>
</protein>
<dbReference type="PANTHER" id="PTHR15243:SF0">
    <property type="entry name" value="SERINE_THREONINE-PROTEIN KINASE 19"/>
    <property type="match status" value="1"/>
</dbReference>
<dbReference type="GO" id="GO:0046579">
    <property type="term" value="P:positive regulation of Ras protein signal transduction"/>
    <property type="evidence" value="ECO:0007669"/>
    <property type="project" value="TreeGrafter"/>
</dbReference>
<dbReference type="AlphaFoldDB" id="A0A1E4T5R2"/>
<dbReference type="EMBL" id="KV453848">
    <property type="protein sequence ID" value="ODV87100.1"/>
    <property type="molecule type" value="Genomic_DNA"/>
</dbReference>
<evidence type="ECO:0000256" key="1">
    <source>
        <dbReference type="ARBA" id="ARBA00093458"/>
    </source>
</evidence>